<dbReference type="Proteomes" id="UP000000267">
    <property type="component" value="Unassembled WGS sequence"/>
</dbReference>
<evidence type="ECO:0000256" key="8">
    <source>
        <dbReference type="PROSITE-ProRule" id="PRU00042"/>
    </source>
</evidence>
<feature type="compositionally biased region" description="Low complexity" evidence="9">
    <location>
        <begin position="223"/>
        <end position="291"/>
    </location>
</feature>
<sequence length="291" mass="32202">MSGDNDNNNNKDKDKDKEKKITLPPLSSLIPTIFPQNEEHINDIRNLTHNPTPNLAMLRHSDLIMSNMNSTVLPMNSPPLPQQQQPLLHVPGTGVQSKYIPINNSVIKVEPEGSMPMPAMTSPSSSSINKIGKKAFNSEESKKMTLLRKQCHICKKICSRPATLKTHLLIHTGDTPFKCPWENCPKSFNVKSNMLRHLKSHQRKQVKLAKKTEKKTNNHNHHNNNNNSNNSNDNKNKKLSSTNSLSPTLSASSISSSSISSSSSSSSSSSNFNNNSTDNTNNNSNNNKSSK</sequence>
<feature type="domain" description="C2H2-type" evidence="10">
    <location>
        <begin position="177"/>
        <end position="206"/>
    </location>
</feature>
<dbReference type="InterPro" id="IPR051061">
    <property type="entry name" value="Zinc_finger_trans_reg"/>
</dbReference>
<dbReference type="InterPro" id="IPR013087">
    <property type="entry name" value="Znf_C2H2_type"/>
</dbReference>
<dbReference type="GO" id="GO:0006357">
    <property type="term" value="P:regulation of transcription by RNA polymerase II"/>
    <property type="evidence" value="ECO:0007669"/>
    <property type="project" value="TreeGrafter"/>
</dbReference>
<keyword evidence="12" id="KW-1185">Reference proteome</keyword>
<keyword evidence="3 8" id="KW-0863">Zinc-finger</keyword>
<dbReference type="InterPro" id="IPR036236">
    <property type="entry name" value="Znf_C2H2_sf"/>
</dbReference>
<dbReference type="GO" id="GO:0005634">
    <property type="term" value="C:nucleus"/>
    <property type="evidence" value="ECO:0007669"/>
    <property type="project" value="UniProtKB-SubCell"/>
</dbReference>
<dbReference type="OrthoDB" id="6077919at2759"/>
<evidence type="ECO:0000313" key="11">
    <source>
        <dbReference type="EMBL" id="EDO17797.1"/>
    </source>
</evidence>
<feature type="region of interest" description="Disordered" evidence="9">
    <location>
        <begin position="199"/>
        <end position="291"/>
    </location>
</feature>
<keyword evidence="7" id="KW-0539">Nucleus</keyword>
<dbReference type="Gene3D" id="3.30.160.60">
    <property type="entry name" value="Classic Zinc Finger"/>
    <property type="match status" value="2"/>
</dbReference>
<evidence type="ECO:0000313" key="12">
    <source>
        <dbReference type="Proteomes" id="UP000000267"/>
    </source>
</evidence>
<keyword evidence="5" id="KW-0805">Transcription regulation</keyword>
<accession>A7TIY5</accession>
<dbReference type="SMART" id="SM00355">
    <property type="entry name" value="ZnF_C2H2"/>
    <property type="match status" value="2"/>
</dbReference>
<dbReference type="eggNOG" id="KOG1721">
    <property type="taxonomic scope" value="Eukaryota"/>
</dbReference>
<dbReference type="RefSeq" id="XP_001645655.1">
    <property type="nucleotide sequence ID" value="XM_001645605.1"/>
</dbReference>
<organism evidence="12">
    <name type="scientific">Vanderwaltozyma polyspora (strain ATCC 22028 / DSM 70294 / BCRC 21397 / CBS 2163 / NBRC 10782 / NRRL Y-8283 / UCD 57-17)</name>
    <name type="common">Kluyveromyces polysporus</name>
    <dbReference type="NCBI Taxonomy" id="436907"/>
    <lineage>
        <taxon>Eukaryota</taxon>
        <taxon>Fungi</taxon>
        <taxon>Dikarya</taxon>
        <taxon>Ascomycota</taxon>
        <taxon>Saccharomycotina</taxon>
        <taxon>Saccharomycetes</taxon>
        <taxon>Saccharomycetales</taxon>
        <taxon>Saccharomycetaceae</taxon>
        <taxon>Vanderwaltozyma</taxon>
    </lineage>
</organism>
<dbReference type="GO" id="GO:0008270">
    <property type="term" value="F:zinc ion binding"/>
    <property type="evidence" value="ECO:0007669"/>
    <property type="project" value="UniProtKB-KW"/>
</dbReference>
<evidence type="ECO:0000259" key="10">
    <source>
        <dbReference type="PROSITE" id="PS50157"/>
    </source>
</evidence>
<evidence type="ECO:0000256" key="5">
    <source>
        <dbReference type="ARBA" id="ARBA00023015"/>
    </source>
</evidence>
<dbReference type="STRING" id="436907.A7TIY5"/>
<keyword evidence="6" id="KW-0804">Transcription</keyword>
<dbReference type="KEGG" id="vpo:Kpol_541p39"/>
<dbReference type="AlphaFoldDB" id="A7TIY5"/>
<evidence type="ECO:0000256" key="4">
    <source>
        <dbReference type="ARBA" id="ARBA00022833"/>
    </source>
</evidence>
<dbReference type="InParanoid" id="A7TIY5"/>
<dbReference type="Pfam" id="PF00096">
    <property type="entry name" value="zf-C2H2"/>
    <property type="match status" value="2"/>
</dbReference>
<feature type="compositionally biased region" description="Basic and acidic residues" evidence="9">
    <location>
        <begin position="9"/>
        <end position="21"/>
    </location>
</feature>
<dbReference type="GeneID" id="5546050"/>
<evidence type="ECO:0000256" key="2">
    <source>
        <dbReference type="ARBA" id="ARBA00022723"/>
    </source>
</evidence>
<keyword evidence="4" id="KW-0862">Zinc</keyword>
<dbReference type="EMBL" id="DS480398">
    <property type="protein sequence ID" value="EDO17797.1"/>
    <property type="molecule type" value="Genomic_DNA"/>
</dbReference>
<evidence type="ECO:0000256" key="3">
    <source>
        <dbReference type="ARBA" id="ARBA00022771"/>
    </source>
</evidence>
<feature type="compositionally biased region" description="Basic residues" evidence="9">
    <location>
        <begin position="199"/>
        <end position="209"/>
    </location>
</feature>
<evidence type="ECO:0000256" key="7">
    <source>
        <dbReference type="ARBA" id="ARBA00023242"/>
    </source>
</evidence>
<name>A7TIY5_VANPO</name>
<feature type="domain" description="C2H2-type" evidence="10">
    <location>
        <begin position="149"/>
        <end position="176"/>
    </location>
</feature>
<keyword evidence="2" id="KW-0479">Metal-binding</keyword>
<dbReference type="PANTHER" id="PTHR46179">
    <property type="entry name" value="ZINC FINGER PROTEIN"/>
    <property type="match status" value="1"/>
</dbReference>
<evidence type="ECO:0000256" key="9">
    <source>
        <dbReference type="SAM" id="MobiDB-lite"/>
    </source>
</evidence>
<dbReference type="SUPFAM" id="SSF57667">
    <property type="entry name" value="beta-beta-alpha zinc fingers"/>
    <property type="match status" value="1"/>
</dbReference>
<reference evidence="11 12" key="1">
    <citation type="journal article" date="2007" name="Proc. Natl. Acad. Sci. U.S.A.">
        <title>Independent sorting-out of thousands of duplicated gene pairs in two yeast species descended from a whole-genome duplication.</title>
        <authorList>
            <person name="Scannell D.R."/>
            <person name="Frank A.C."/>
            <person name="Conant G.C."/>
            <person name="Byrne K.P."/>
            <person name="Woolfit M."/>
            <person name="Wolfe K.H."/>
        </authorList>
    </citation>
    <scope>NUCLEOTIDE SEQUENCE [LARGE SCALE GENOMIC DNA]</scope>
    <source>
        <strain evidence="12">ATCC 22028 / DSM 70294 / BCRC 21397 / CBS 2163 / NBRC 10782 / NRRL Y-8283 / UCD 57-17</strain>
    </source>
</reference>
<gene>
    <name evidence="11" type="ORF">Kpol_541p39</name>
</gene>
<feature type="region of interest" description="Disordered" evidence="9">
    <location>
        <begin position="1"/>
        <end position="23"/>
    </location>
</feature>
<dbReference type="PROSITE" id="PS00028">
    <property type="entry name" value="ZINC_FINGER_C2H2_1"/>
    <property type="match status" value="2"/>
</dbReference>
<proteinExistence type="predicted"/>
<protein>
    <recommendedName>
        <fullName evidence="10">C2H2-type domain-containing protein</fullName>
    </recommendedName>
</protein>
<dbReference type="HOGENOM" id="CLU_957122_0_0_1"/>
<evidence type="ECO:0000256" key="6">
    <source>
        <dbReference type="ARBA" id="ARBA00023163"/>
    </source>
</evidence>
<dbReference type="PANTHER" id="PTHR46179:SF13">
    <property type="entry name" value="C2H2-TYPE DOMAIN-CONTAINING PROTEIN"/>
    <property type="match status" value="1"/>
</dbReference>
<evidence type="ECO:0000256" key="1">
    <source>
        <dbReference type="ARBA" id="ARBA00004123"/>
    </source>
</evidence>
<comment type="subcellular location">
    <subcellularLocation>
        <location evidence="1">Nucleus</location>
    </subcellularLocation>
</comment>
<dbReference type="PROSITE" id="PS50157">
    <property type="entry name" value="ZINC_FINGER_C2H2_2"/>
    <property type="match status" value="2"/>
</dbReference>